<proteinExistence type="predicted"/>
<protein>
    <submittedName>
        <fullName evidence="1">Uncharacterized protein</fullName>
    </submittedName>
</protein>
<evidence type="ECO:0000313" key="1">
    <source>
        <dbReference type="EMBL" id="KAF2445022.1"/>
    </source>
</evidence>
<dbReference type="EMBL" id="MU001500">
    <property type="protein sequence ID" value="KAF2445022.1"/>
    <property type="molecule type" value="Genomic_DNA"/>
</dbReference>
<dbReference type="Proteomes" id="UP000799764">
    <property type="component" value="Unassembled WGS sequence"/>
</dbReference>
<organism evidence="1 2">
    <name type="scientific">Karstenula rhodostoma CBS 690.94</name>
    <dbReference type="NCBI Taxonomy" id="1392251"/>
    <lineage>
        <taxon>Eukaryota</taxon>
        <taxon>Fungi</taxon>
        <taxon>Dikarya</taxon>
        <taxon>Ascomycota</taxon>
        <taxon>Pezizomycotina</taxon>
        <taxon>Dothideomycetes</taxon>
        <taxon>Pleosporomycetidae</taxon>
        <taxon>Pleosporales</taxon>
        <taxon>Massarineae</taxon>
        <taxon>Didymosphaeriaceae</taxon>
        <taxon>Karstenula</taxon>
    </lineage>
</organism>
<accession>A0A9P4PJ95</accession>
<reference evidence="1" key="1">
    <citation type="journal article" date="2020" name="Stud. Mycol.">
        <title>101 Dothideomycetes genomes: a test case for predicting lifestyles and emergence of pathogens.</title>
        <authorList>
            <person name="Haridas S."/>
            <person name="Albert R."/>
            <person name="Binder M."/>
            <person name="Bloem J."/>
            <person name="Labutti K."/>
            <person name="Salamov A."/>
            <person name="Andreopoulos B."/>
            <person name="Baker S."/>
            <person name="Barry K."/>
            <person name="Bills G."/>
            <person name="Bluhm B."/>
            <person name="Cannon C."/>
            <person name="Castanera R."/>
            <person name="Culley D."/>
            <person name="Daum C."/>
            <person name="Ezra D."/>
            <person name="Gonzalez J."/>
            <person name="Henrissat B."/>
            <person name="Kuo A."/>
            <person name="Liang C."/>
            <person name="Lipzen A."/>
            <person name="Lutzoni F."/>
            <person name="Magnuson J."/>
            <person name="Mondo S."/>
            <person name="Nolan M."/>
            <person name="Ohm R."/>
            <person name="Pangilinan J."/>
            <person name="Park H.-J."/>
            <person name="Ramirez L."/>
            <person name="Alfaro M."/>
            <person name="Sun H."/>
            <person name="Tritt A."/>
            <person name="Yoshinaga Y."/>
            <person name="Zwiers L.-H."/>
            <person name="Turgeon B."/>
            <person name="Goodwin S."/>
            <person name="Spatafora J."/>
            <person name="Crous P."/>
            <person name="Grigoriev I."/>
        </authorList>
    </citation>
    <scope>NUCLEOTIDE SEQUENCE</scope>
    <source>
        <strain evidence="1">CBS 690.94</strain>
    </source>
</reference>
<comment type="caution">
    <text evidence="1">The sequence shown here is derived from an EMBL/GenBank/DDBJ whole genome shotgun (WGS) entry which is preliminary data.</text>
</comment>
<keyword evidence="2" id="KW-1185">Reference proteome</keyword>
<dbReference type="AlphaFoldDB" id="A0A9P4PJ95"/>
<sequence length="311" mass="36058">MELSHTAAVSLHQKLVVMFTKKLAPIPKLSFMGERKPTLDDYYKLNDACFPARIPMSVSLPYCFDNYNLFASNEFSGCKFEGRFDIARATWFWSLDKTHTFSRQSSQALVNFLLAAIVLAKPEDPKNKQLIEFIHKFRVAFVAYNFRVPEFDDQEGFLSFWYHNTRYDLIEFSNRTLKKIFRKIKELKHGARLQDPALFSQYAVVWAVQWLVDMKKDFEWVDDMEKGHNASARVFEDGLAASLAGIGMNNDLPTYLTQEHFTRPETQALLKDIEEIKPADEKHSVMWMDPKAAADRILNSDLSAMLQKMKL</sequence>
<dbReference type="OrthoDB" id="10353509at2759"/>
<evidence type="ECO:0000313" key="2">
    <source>
        <dbReference type="Proteomes" id="UP000799764"/>
    </source>
</evidence>
<name>A0A9P4PJ95_9PLEO</name>
<gene>
    <name evidence="1" type="ORF">P171DRAFT_443935</name>
</gene>